<feature type="binding site" evidence="2">
    <location>
        <begin position="7"/>
        <end position="14"/>
    </location>
    <ligand>
        <name>substrate</name>
    </ligand>
</feature>
<dbReference type="AlphaFoldDB" id="A0A855GQG1"/>
<organism evidence="3 4">
    <name type="scientific">Macrococcoides caseolyticum</name>
    <dbReference type="NCBI Taxonomy" id="69966"/>
    <lineage>
        <taxon>Bacteria</taxon>
        <taxon>Bacillati</taxon>
        <taxon>Bacillota</taxon>
        <taxon>Bacilli</taxon>
        <taxon>Bacillales</taxon>
        <taxon>Staphylococcaceae</taxon>
        <taxon>Macrococcoides</taxon>
    </lineage>
</organism>
<sequence>MKVYLLRHGQDTLNKRGGWSNEPLTSSGVEQIKKAAHLLVDVKFDALLSSDLLRAVETAAILRSILNLDNVTYCRELREVNNGLLAGMGNKIAEERFPDLYWNTLKWDEKYPEGESPKEFYERIKQYWNRIIKENDNERSIMIVAHSGVFEVIQNLVYGTEYSNKKQRYKIKTGEFVVIELNKYD</sequence>
<dbReference type="InterPro" id="IPR013078">
    <property type="entry name" value="His_Pase_superF_clade-1"/>
</dbReference>
<dbReference type="Proteomes" id="UP000233482">
    <property type="component" value="Unassembled WGS sequence"/>
</dbReference>
<dbReference type="InterPro" id="IPR001345">
    <property type="entry name" value="PG/BPGM_mutase_AS"/>
</dbReference>
<proteinExistence type="predicted"/>
<dbReference type="InterPro" id="IPR029033">
    <property type="entry name" value="His_PPase_superfam"/>
</dbReference>
<reference evidence="3 4" key="1">
    <citation type="submission" date="2017-12" db="EMBL/GenBank/DDBJ databases">
        <title>Genomics of Macrococcus caseolyticus.</title>
        <authorList>
            <person name="MacFadyen A.C."/>
            <person name="Paterson G.K."/>
        </authorList>
    </citation>
    <scope>NUCLEOTIDE SEQUENCE [LARGE SCALE GENOMIC DNA]</scope>
    <source>
        <strain evidence="3 4">5788_EF188</strain>
    </source>
</reference>
<accession>A0A855GQG1</accession>
<dbReference type="PIRSF" id="PIRSF000709">
    <property type="entry name" value="6PFK_2-Ptase"/>
    <property type="match status" value="1"/>
</dbReference>
<feature type="active site" description="Proton donor/acceptor" evidence="1">
    <location>
        <position position="79"/>
    </location>
</feature>
<evidence type="ECO:0000313" key="3">
    <source>
        <dbReference type="EMBL" id="PKE26506.1"/>
    </source>
</evidence>
<dbReference type="GO" id="GO:0016791">
    <property type="term" value="F:phosphatase activity"/>
    <property type="evidence" value="ECO:0007669"/>
    <property type="project" value="TreeGrafter"/>
</dbReference>
<feature type="binding site" evidence="2">
    <location>
        <position position="54"/>
    </location>
    <ligand>
        <name>substrate</name>
    </ligand>
</feature>
<evidence type="ECO:0000313" key="4">
    <source>
        <dbReference type="Proteomes" id="UP000233482"/>
    </source>
</evidence>
<dbReference type="PANTHER" id="PTHR48100">
    <property type="entry name" value="BROAD-SPECIFICITY PHOSPHATASE YOR283W-RELATED"/>
    <property type="match status" value="1"/>
</dbReference>
<dbReference type="CDD" id="cd07067">
    <property type="entry name" value="HP_PGM_like"/>
    <property type="match status" value="1"/>
</dbReference>
<name>A0A855GQG1_9STAP</name>
<dbReference type="PROSITE" id="PS00175">
    <property type="entry name" value="PG_MUTASE"/>
    <property type="match status" value="1"/>
</dbReference>
<dbReference type="SMART" id="SM00855">
    <property type="entry name" value="PGAM"/>
    <property type="match status" value="1"/>
</dbReference>
<gene>
    <name evidence="3" type="ORF">CW686_04305</name>
</gene>
<dbReference type="Gene3D" id="3.40.50.1240">
    <property type="entry name" value="Phosphoglycerate mutase-like"/>
    <property type="match status" value="1"/>
</dbReference>
<feature type="active site" description="Tele-phosphohistidine intermediate" evidence="1">
    <location>
        <position position="8"/>
    </location>
</feature>
<dbReference type="InterPro" id="IPR050275">
    <property type="entry name" value="PGM_Phosphatase"/>
</dbReference>
<evidence type="ECO:0000256" key="2">
    <source>
        <dbReference type="PIRSR" id="PIRSR613078-2"/>
    </source>
</evidence>
<dbReference type="EMBL" id="PIXC01000007">
    <property type="protein sequence ID" value="PKE26506.1"/>
    <property type="molecule type" value="Genomic_DNA"/>
</dbReference>
<evidence type="ECO:0000256" key="1">
    <source>
        <dbReference type="PIRSR" id="PIRSR613078-1"/>
    </source>
</evidence>
<dbReference type="SUPFAM" id="SSF53254">
    <property type="entry name" value="Phosphoglycerate mutase-like"/>
    <property type="match status" value="1"/>
</dbReference>
<dbReference type="RefSeq" id="WP_101040593.1">
    <property type="nucleotide sequence ID" value="NZ_CABFNV010000003.1"/>
</dbReference>
<dbReference type="Pfam" id="PF00300">
    <property type="entry name" value="His_Phos_1"/>
    <property type="match status" value="1"/>
</dbReference>
<protein>
    <submittedName>
        <fullName evidence="3">Histidine phosphatase family protein</fullName>
    </submittedName>
</protein>
<comment type="caution">
    <text evidence="3">The sequence shown here is derived from an EMBL/GenBank/DDBJ whole genome shotgun (WGS) entry which is preliminary data.</text>
</comment>